<dbReference type="InterPro" id="IPR003346">
    <property type="entry name" value="Transposase_20"/>
</dbReference>
<dbReference type="RefSeq" id="WP_386375603.1">
    <property type="nucleotide sequence ID" value="NZ_JBHUMP010000018.1"/>
</dbReference>
<dbReference type="InterPro" id="IPR002525">
    <property type="entry name" value="Transp_IS110-like_N"/>
</dbReference>
<evidence type="ECO:0000259" key="2">
    <source>
        <dbReference type="Pfam" id="PF01548"/>
    </source>
</evidence>
<protein>
    <submittedName>
        <fullName evidence="4">IS110 family transposase</fullName>
    </submittedName>
</protein>
<evidence type="ECO:0000313" key="5">
    <source>
        <dbReference type="Proteomes" id="UP001597474"/>
    </source>
</evidence>
<reference evidence="5" key="1">
    <citation type="journal article" date="2019" name="Int. J. Syst. Evol. Microbiol.">
        <title>The Global Catalogue of Microorganisms (GCM) 10K type strain sequencing project: providing services to taxonomists for standard genome sequencing and annotation.</title>
        <authorList>
            <consortium name="The Broad Institute Genomics Platform"/>
            <consortium name="The Broad Institute Genome Sequencing Center for Infectious Disease"/>
            <person name="Wu L."/>
            <person name="Ma J."/>
        </authorList>
    </citation>
    <scope>NUCLEOTIDE SEQUENCE [LARGE SCALE GENOMIC DNA]</scope>
    <source>
        <strain evidence="5">TISTR 2562</strain>
    </source>
</reference>
<evidence type="ECO:0000259" key="3">
    <source>
        <dbReference type="Pfam" id="PF02371"/>
    </source>
</evidence>
<dbReference type="PANTHER" id="PTHR33055:SF3">
    <property type="entry name" value="PUTATIVE TRANSPOSASE FOR IS117-RELATED"/>
    <property type="match status" value="1"/>
</dbReference>
<proteinExistence type="predicted"/>
<dbReference type="Pfam" id="PF01548">
    <property type="entry name" value="DEDD_Tnp_IS110"/>
    <property type="match status" value="1"/>
</dbReference>
<evidence type="ECO:0000313" key="4">
    <source>
        <dbReference type="EMBL" id="MFD2741179.1"/>
    </source>
</evidence>
<name>A0ABW5U5V5_9RHOB</name>
<dbReference type="Proteomes" id="UP001597474">
    <property type="component" value="Unassembled WGS sequence"/>
</dbReference>
<dbReference type="EMBL" id="JBHUMP010000018">
    <property type="protein sequence ID" value="MFD2741179.1"/>
    <property type="molecule type" value="Genomic_DNA"/>
</dbReference>
<evidence type="ECO:0000256" key="1">
    <source>
        <dbReference type="SAM" id="Coils"/>
    </source>
</evidence>
<comment type="caution">
    <text evidence="4">The sequence shown here is derived from an EMBL/GenBank/DDBJ whole genome shotgun (WGS) entry which is preliminary data.</text>
</comment>
<dbReference type="InterPro" id="IPR047650">
    <property type="entry name" value="Transpos_IS110"/>
</dbReference>
<sequence length="342" mass="37754">MEIAVLGIDLGKTTCSVAGLDRGGAVVLRKRVQRHRLQAFLSVLPPCIVAMEACGGAHHLGHFCVEQGHDPRLMSPLYVRPYVKIHKTDDRDAEAIAEAATRPTMSFVTLKRPEQLDLQALHRARERLVHNRTRLVNQARGFLMERGIRIGTGRHVFQRELRRLLEDDVSSLMPGMIRILSDMAAELAEVNERIAGLDAEIRTHARQDADMRRLMEIPGVGPTIATALVAAIGDGSSFHRARDLSAWLGLVPRQITTGGKARLIGISKHGNSYLRKLFIHGARTVLHLVRDRSTPLARWVDALKARAHANVAGVAMANKLARIAWAVLTKGERYRPSALVAA</sequence>
<gene>
    <name evidence="4" type="ORF">ACFSUD_16495</name>
</gene>
<dbReference type="PANTHER" id="PTHR33055">
    <property type="entry name" value="TRANSPOSASE FOR INSERTION SEQUENCE ELEMENT IS1111A"/>
    <property type="match status" value="1"/>
</dbReference>
<feature type="domain" description="Transposase IS110-like N-terminal" evidence="2">
    <location>
        <begin position="6"/>
        <end position="143"/>
    </location>
</feature>
<keyword evidence="1" id="KW-0175">Coiled coil</keyword>
<feature type="domain" description="Transposase IS116/IS110/IS902 C-terminal" evidence="3">
    <location>
        <begin position="212"/>
        <end position="287"/>
    </location>
</feature>
<keyword evidence="5" id="KW-1185">Reference proteome</keyword>
<organism evidence="4 5">
    <name type="scientific">Sulfitobacter aestuarii</name>
    <dbReference type="NCBI Taxonomy" id="2161676"/>
    <lineage>
        <taxon>Bacteria</taxon>
        <taxon>Pseudomonadati</taxon>
        <taxon>Pseudomonadota</taxon>
        <taxon>Alphaproteobacteria</taxon>
        <taxon>Rhodobacterales</taxon>
        <taxon>Roseobacteraceae</taxon>
        <taxon>Sulfitobacter</taxon>
    </lineage>
</organism>
<dbReference type="NCBIfam" id="NF033542">
    <property type="entry name" value="transpos_IS110"/>
    <property type="match status" value="1"/>
</dbReference>
<feature type="coiled-coil region" evidence="1">
    <location>
        <begin position="180"/>
        <end position="207"/>
    </location>
</feature>
<dbReference type="Pfam" id="PF02371">
    <property type="entry name" value="Transposase_20"/>
    <property type="match status" value="1"/>
</dbReference>
<accession>A0ABW5U5V5</accession>